<feature type="compositionally biased region" description="Acidic residues" evidence="1">
    <location>
        <begin position="141"/>
        <end position="151"/>
    </location>
</feature>
<dbReference type="GeneID" id="81401887"/>
<accession>A0A9W9HAN4</accession>
<proteinExistence type="predicted"/>
<dbReference type="EMBL" id="JAPQKL010000002">
    <property type="protein sequence ID" value="KAJ5143186.1"/>
    <property type="molecule type" value="Genomic_DNA"/>
</dbReference>
<name>A0A9W9HAN4_9EURO</name>
<organism evidence="2 3">
    <name type="scientific">Penicillium bovifimosum</name>
    <dbReference type="NCBI Taxonomy" id="126998"/>
    <lineage>
        <taxon>Eukaryota</taxon>
        <taxon>Fungi</taxon>
        <taxon>Dikarya</taxon>
        <taxon>Ascomycota</taxon>
        <taxon>Pezizomycotina</taxon>
        <taxon>Eurotiomycetes</taxon>
        <taxon>Eurotiomycetidae</taxon>
        <taxon>Eurotiales</taxon>
        <taxon>Aspergillaceae</taxon>
        <taxon>Penicillium</taxon>
    </lineage>
</organism>
<dbReference type="OrthoDB" id="10670954at2759"/>
<dbReference type="RefSeq" id="XP_056524830.1">
    <property type="nucleotide sequence ID" value="XM_056662717.1"/>
</dbReference>
<feature type="compositionally biased region" description="Basic and acidic residues" evidence="1">
    <location>
        <begin position="168"/>
        <end position="186"/>
    </location>
</feature>
<reference evidence="2" key="2">
    <citation type="journal article" date="2023" name="IMA Fungus">
        <title>Comparative genomic study of the Penicillium genus elucidates a diverse pangenome and 15 lateral gene transfer events.</title>
        <authorList>
            <person name="Petersen C."/>
            <person name="Sorensen T."/>
            <person name="Nielsen M.R."/>
            <person name="Sondergaard T.E."/>
            <person name="Sorensen J.L."/>
            <person name="Fitzpatrick D.A."/>
            <person name="Frisvad J.C."/>
            <person name="Nielsen K.L."/>
        </authorList>
    </citation>
    <scope>NUCLEOTIDE SEQUENCE</scope>
    <source>
        <strain evidence="2">IBT 22155</strain>
    </source>
</reference>
<comment type="caution">
    <text evidence="2">The sequence shown here is derived from an EMBL/GenBank/DDBJ whole genome shotgun (WGS) entry which is preliminary data.</text>
</comment>
<gene>
    <name evidence="2" type="ORF">N7515_001973</name>
</gene>
<evidence type="ECO:0000313" key="3">
    <source>
        <dbReference type="Proteomes" id="UP001149079"/>
    </source>
</evidence>
<sequence>MVDEDLESFIQVLRHWNKPDQHEILNGDYTLDLDVLGVKSGCSDKEWYLDPESQQSAAMWCLQDIIPKEGVFRFGYTHRESDASIYHCSQDATVERRYGRCGDQFPCESKLSIRPCLQSRTLTVSIHHKWHMPAEYDISDIESESSESDSEFESRFQEFSGFESESDSDSRESKGESDPEAKPLDVRIKEHMKMLNELIDSMRAEHAKGNFKYVKRVLNSSPIQSMMLVAKEAMQLENNPDMPRTGFRHPATQYYVPGLLGKWNDRRG</sequence>
<evidence type="ECO:0000313" key="2">
    <source>
        <dbReference type="EMBL" id="KAJ5143186.1"/>
    </source>
</evidence>
<keyword evidence="3" id="KW-1185">Reference proteome</keyword>
<feature type="region of interest" description="Disordered" evidence="1">
    <location>
        <begin position="141"/>
        <end position="186"/>
    </location>
</feature>
<reference evidence="2" key="1">
    <citation type="submission" date="2022-11" db="EMBL/GenBank/DDBJ databases">
        <authorList>
            <person name="Petersen C."/>
        </authorList>
    </citation>
    <scope>NUCLEOTIDE SEQUENCE</scope>
    <source>
        <strain evidence="2">IBT 22155</strain>
    </source>
</reference>
<dbReference type="AlphaFoldDB" id="A0A9W9HAN4"/>
<dbReference type="Proteomes" id="UP001149079">
    <property type="component" value="Unassembled WGS sequence"/>
</dbReference>
<protein>
    <submittedName>
        <fullName evidence="2">Uncharacterized protein</fullName>
    </submittedName>
</protein>
<evidence type="ECO:0000256" key="1">
    <source>
        <dbReference type="SAM" id="MobiDB-lite"/>
    </source>
</evidence>